<dbReference type="GO" id="GO:0016705">
    <property type="term" value="F:oxidoreductase activity, acting on paired donors, with incorporation or reduction of molecular oxygen"/>
    <property type="evidence" value="ECO:0007669"/>
    <property type="project" value="InterPro"/>
</dbReference>
<dbReference type="Gene3D" id="3.20.20.30">
    <property type="entry name" value="Luciferase-like domain"/>
    <property type="match status" value="1"/>
</dbReference>
<proteinExistence type="predicted"/>
<sequence>MEVVSPWRTAVETAAPGAFKPFVQSFYVDLTDAPDQPPTPIHLGFRGGRNFVLRFLDALYAIGVNHVILNLKYGARDAGAVLEEIGKEVLPQLESGMAATAHSVI</sequence>
<dbReference type="InterPro" id="IPR036661">
    <property type="entry name" value="Luciferase-like_sf"/>
</dbReference>
<reference evidence="1 2" key="1">
    <citation type="submission" date="2016-02" db="EMBL/GenBank/DDBJ databases">
        <authorList>
            <person name="Wen L."/>
            <person name="He K."/>
            <person name="Yang H."/>
        </authorList>
    </citation>
    <scope>NUCLEOTIDE SEQUENCE [LARGE SCALE GENOMIC DNA]</scope>
    <source>
        <strain evidence="1 2">TSA40</strain>
    </source>
</reference>
<keyword evidence="2" id="KW-1185">Reference proteome</keyword>
<name>A0A254T5W8_9BURK</name>
<evidence type="ECO:0000313" key="1">
    <source>
        <dbReference type="EMBL" id="OWW18056.1"/>
    </source>
</evidence>
<dbReference type="Proteomes" id="UP000197535">
    <property type="component" value="Unassembled WGS sequence"/>
</dbReference>
<protein>
    <recommendedName>
        <fullName evidence="3">Luciferase-like domain-containing protein</fullName>
    </recommendedName>
</protein>
<evidence type="ECO:0008006" key="3">
    <source>
        <dbReference type="Google" id="ProtNLM"/>
    </source>
</evidence>
<comment type="caution">
    <text evidence="1">The sequence shown here is derived from an EMBL/GenBank/DDBJ whole genome shotgun (WGS) entry which is preliminary data.</text>
</comment>
<organism evidence="1 2">
    <name type="scientific">Noviherbaspirillum denitrificans</name>
    <dbReference type="NCBI Taxonomy" id="1968433"/>
    <lineage>
        <taxon>Bacteria</taxon>
        <taxon>Pseudomonadati</taxon>
        <taxon>Pseudomonadota</taxon>
        <taxon>Betaproteobacteria</taxon>
        <taxon>Burkholderiales</taxon>
        <taxon>Oxalobacteraceae</taxon>
        <taxon>Noviherbaspirillum</taxon>
    </lineage>
</organism>
<dbReference type="AlphaFoldDB" id="A0A254T5W8"/>
<gene>
    <name evidence="1" type="ORF">AYR66_03150</name>
</gene>
<accession>A0A254T5W8</accession>
<evidence type="ECO:0000313" key="2">
    <source>
        <dbReference type="Proteomes" id="UP000197535"/>
    </source>
</evidence>
<dbReference type="EMBL" id="LSTO01000035">
    <property type="protein sequence ID" value="OWW18056.1"/>
    <property type="molecule type" value="Genomic_DNA"/>
</dbReference>
<dbReference type="SUPFAM" id="SSF51679">
    <property type="entry name" value="Bacterial luciferase-like"/>
    <property type="match status" value="1"/>
</dbReference>